<dbReference type="AlphaFoldDB" id="A0A915CI97"/>
<evidence type="ECO:0000313" key="2">
    <source>
        <dbReference type="Proteomes" id="UP000887569"/>
    </source>
</evidence>
<feature type="compositionally biased region" description="Pro residues" evidence="1">
    <location>
        <begin position="169"/>
        <end position="178"/>
    </location>
</feature>
<organism evidence="2 3">
    <name type="scientific">Parascaris univalens</name>
    <name type="common">Nematode worm</name>
    <dbReference type="NCBI Taxonomy" id="6257"/>
    <lineage>
        <taxon>Eukaryota</taxon>
        <taxon>Metazoa</taxon>
        <taxon>Ecdysozoa</taxon>
        <taxon>Nematoda</taxon>
        <taxon>Chromadorea</taxon>
        <taxon>Rhabditida</taxon>
        <taxon>Spirurina</taxon>
        <taxon>Ascaridomorpha</taxon>
        <taxon>Ascaridoidea</taxon>
        <taxon>Ascarididae</taxon>
        <taxon>Parascaris</taxon>
    </lineage>
</organism>
<feature type="region of interest" description="Disordered" evidence="1">
    <location>
        <begin position="154"/>
        <end position="232"/>
    </location>
</feature>
<dbReference type="Proteomes" id="UP000887569">
    <property type="component" value="Unplaced"/>
</dbReference>
<name>A0A915CI97_PARUN</name>
<feature type="compositionally biased region" description="Polar residues" evidence="1">
    <location>
        <begin position="72"/>
        <end position="83"/>
    </location>
</feature>
<evidence type="ECO:0000313" key="3">
    <source>
        <dbReference type="WBParaSite" id="PgR204_g001_t01"/>
    </source>
</evidence>
<feature type="compositionally biased region" description="Pro residues" evidence="1">
    <location>
        <begin position="114"/>
        <end position="130"/>
    </location>
</feature>
<keyword evidence="2" id="KW-1185">Reference proteome</keyword>
<dbReference type="WBParaSite" id="PgR204_g001_t01">
    <property type="protein sequence ID" value="PgR204_g001_t01"/>
    <property type="gene ID" value="PgR204_g001"/>
</dbReference>
<accession>A0A915CI97</accession>
<feature type="region of interest" description="Disordered" evidence="1">
    <location>
        <begin position="65"/>
        <end position="136"/>
    </location>
</feature>
<sequence length="232" mass="24615">IEDRPVVTSVVGSEATQQTVAPHSFIPTINTNEISRRTSLRLGAIPDPAQLKVVPTASLDDLKERIYGKRTPASSSHEGTSPSLGIGTFTRKFSGASKTPLESEMNDGRVSAVIPPPRTPPPPPPPPPPSKTVTLEAREARMSLEERMRLVLGCGTEVESNQNAFSGSTPPPPPPPPVLISDRGEPRRSRPPVSVAAVSSTSSVMSSRGRTPPPPRTAAALSSTQSTRTRRL</sequence>
<protein>
    <submittedName>
        <fullName evidence="3">Uncharacterized protein</fullName>
    </submittedName>
</protein>
<feature type="compositionally biased region" description="Polar residues" evidence="1">
    <location>
        <begin position="158"/>
        <end position="168"/>
    </location>
</feature>
<feature type="compositionally biased region" description="Low complexity" evidence="1">
    <location>
        <begin position="191"/>
        <end position="210"/>
    </location>
</feature>
<reference evidence="3" key="1">
    <citation type="submission" date="2022-11" db="UniProtKB">
        <authorList>
            <consortium name="WormBaseParasite"/>
        </authorList>
    </citation>
    <scope>IDENTIFICATION</scope>
</reference>
<evidence type="ECO:0000256" key="1">
    <source>
        <dbReference type="SAM" id="MobiDB-lite"/>
    </source>
</evidence>
<proteinExistence type="predicted"/>